<dbReference type="EC" id="2.7.7.6" evidence="2 10"/>
<proteinExistence type="inferred from homology"/>
<feature type="region of interest" description="Disordered" evidence="11">
    <location>
        <begin position="84"/>
        <end position="124"/>
    </location>
</feature>
<dbReference type="RefSeq" id="WP_006861249.1">
    <property type="nucleotide sequence ID" value="NZ_ACCL02000005.1"/>
</dbReference>
<evidence type="ECO:0000256" key="10">
    <source>
        <dbReference type="HAMAP-Rule" id="MF_00366"/>
    </source>
</evidence>
<dbReference type="Gene3D" id="3.90.940.10">
    <property type="match status" value="1"/>
</dbReference>
<evidence type="ECO:0000256" key="11">
    <source>
        <dbReference type="SAM" id="MobiDB-lite"/>
    </source>
</evidence>
<dbReference type="AlphaFoldDB" id="C6LCV7"/>
<dbReference type="SMART" id="SM01409">
    <property type="entry name" value="RNA_pol_Rpb6"/>
    <property type="match status" value="1"/>
</dbReference>
<dbReference type="STRING" id="168384.SAMN05660368_00006"/>
<comment type="caution">
    <text evidence="12">The sequence shown here is derived from an EMBL/GenBank/DDBJ whole genome shotgun (WGS) entry which is preliminary data.</text>
</comment>
<dbReference type="EMBL" id="ACCL02000005">
    <property type="protein sequence ID" value="EET61771.1"/>
    <property type="molecule type" value="Genomic_DNA"/>
</dbReference>
<dbReference type="NCBIfam" id="TIGR00690">
    <property type="entry name" value="rpoZ"/>
    <property type="match status" value="1"/>
</dbReference>
<keyword evidence="5 10" id="KW-0808">Transferase</keyword>
<dbReference type="InterPro" id="IPR036161">
    <property type="entry name" value="RPB6/omega-like_sf"/>
</dbReference>
<dbReference type="OrthoDB" id="9815459at2"/>
<evidence type="ECO:0000313" key="12">
    <source>
        <dbReference type="EMBL" id="EET61771.1"/>
    </source>
</evidence>
<dbReference type="GO" id="GO:0003899">
    <property type="term" value="F:DNA-directed RNA polymerase activity"/>
    <property type="evidence" value="ECO:0007669"/>
    <property type="project" value="UniProtKB-UniRule"/>
</dbReference>
<evidence type="ECO:0000256" key="7">
    <source>
        <dbReference type="ARBA" id="ARBA00023163"/>
    </source>
</evidence>
<dbReference type="GO" id="GO:0003677">
    <property type="term" value="F:DNA binding"/>
    <property type="evidence" value="ECO:0007669"/>
    <property type="project" value="UniProtKB-UniRule"/>
</dbReference>
<keyword evidence="6 10" id="KW-0548">Nucleotidyltransferase</keyword>
<sequence length="124" mass="13516">MLHPSYAELIKVVNSEAEAGEEPVVNSRYSIVLATAKRARQLIDGRKPLSMPAINKPLSIAVDELSKGLIKILPEDAAEELEISEMQEEVETAEAAEPDAAEETAAQSEEEPEEEASAQEQQED</sequence>
<evidence type="ECO:0000256" key="8">
    <source>
        <dbReference type="ARBA" id="ARBA00029924"/>
    </source>
</evidence>
<evidence type="ECO:0000256" key="2">
    <source>
        <dbReference type="ARBA" id="ARBA00012418"/>
    </source>
</evidence>
<dbReference type="InterPro" id="IPR003716">
    <property type="entry name" value="DNA-dir_RNA_pol_omega"/>
</dbReference>
<dbReference type="Proteomes" id="UP000005561">
    <property type="component" value="Unassembled WGS sequence"/>
</dbReference>
<gene>
    <name evidence="10 12" type="primary">rpoZ</name>
    <name evidence="12" type="ORF">BRYFOR_06455</name>
</gene>
<dbReference type="GO" id="GO:0006351">
    <property type="term" value="P:DNA-templated transcription"/>
    <property type="evidence" value="ECO:0007669"/>
    <property type="project" value="UniProtKB-UniRule"/>
</dbReference>
<evidence type="ECO:0000256" key="1">
    <source>
        <dbReference type="ARBA" id="ARBA00006711"/>
    </source>
</evidence>
<comment type="function">
    <text evidence="10">Promotes RNA polymerase assembly. Latches the N- and C-terminal regions of the beta' subunit thereby facilitating its interaction with the beta and alpha subunits.</text>
</comment>
<evidence type="ECO:0000256" key="3">
    <source>
        <dbReference type="ARBA" id="ARBA00013725"/>
    </source>
</evidence>
<keyword evidence="13" id="KW-1185">Reference proteome</keyword>
<evidence type="ECO:0000256" key="6">
    <source>
        <dbReference type="ARBA" id="ARBA00022695"/>
    </source>
</evidence>
<evidence type="ECO:0000256" key="9">
    <source>
        <dbReference type="ARBA" id="ARBA00048552"/>
    </source>
</evidence>
<dbReference type="eggNOG" id="COG1758">
    <property type="taxonomic scope" value="Bacteria"/>
</dbReference>
<name>C6LCV7_9FIRM</name>
<comment type="subunit">
    <text evidence="10">The RNAP catalytic core consists of 2 alpha, 1 beta, 1 beta' and 1 omega subunit. When a sigma factor is associated with the core the holoenzyme is formed, which can initiate transcription.</text>
</comment>
<dbReference type="SUPFAM" id="SSF63562">
    <property type="entry name" value="RPB6/omega subunit-like"/>
    <property type="match status" value="1"/>
</dbReference>
<keyword evidence="7 10" id="KW-0804">Transcription</keyword>
<comment type="similarity">
    <text evidence="1 10">Belongs to the RNA polymerase subunit omega family.</text>
</comment>
<organism evidence="12 13">
    <name type="scientific">Marvinbryantia formatexigens DSM 14469</name>
    <dbReference type="NCBI Taxonomy" id="478749"/>
    <lineage>
        <taxon>Bacteria</taxon>
        <taxon>Bacillati</taxon>
        <taxon>Bacillota</taxon>
        <taxon>Clostridia</taxon>
        <taxon>Lachnospirales</taxon>
        <taxon>Lachnospiraceae</taxon>
        <taxon>Marvinbryantia</taxon>
    </lineage>
</organism>
<evidence type="ECO:0000256" key="4">
    <source>
        <dbReference type="ARBA" id="ARBA00022478"/>
    </source>
</evidence>
<evidence type="ECO:0000313" key="13">
    <source>
        <dbReference type="Proteomes" id="UP000005561"/>
    </source>
</evidence>
<evidence type="ECO:0000256" key="5">
    <source>
        <dbReference type="ARBA" id="ARBA00022679"/>
    </source>
</evidence>
<keyword evidence="4 10" id="KW-0240">DNA-directed RNA polymerase</keyword>
<accession>C6LCV7</accession>
<dbReference type="HAMAP" id="MF_00366">
    <property type="entry name" value="RNApol_bact_RpoZ"/>
    <property type="match status" value="1"/>
</dbReference>
<dbReference type="Pfam" id="PF01192">
    <property type="entry name" value="RNA_pol_Rpb6"/>
    <property type="match status" value="1"/>
</dbReference>
<protein>
    <recommendedName>
        <fullName evidence="3 10">DNA-directed RNA polymerase subunit omega</fullName>
        <shortName evidence="10">RNAP omega subunit</shortName>
        <ecNumber evidence="2 10">2.7.7.6</ecNumber>
    </recommendedName>
    <alternativeName>
        <fullName evidence="10">RNA polymerase omega subunit</fullName>
    </alternativeName>
    <alternativeName>
        <fullName evidence="8 10">Transcriptase subunit omega</fullName>
    </alternativeName>
</protein>
<reference evidence="12" key="1">
    <citation type="submission" date="2009-07" db="EMBL/GenBank/DDBJ databases">
        <authorList>
            <person name="Weinstock G."/>
            <person name="Sodergren E."/>
            <person name="Clifton S."/>
            <person name="Fulton L."/>
            <person name="Fulton B."/>
            <person name="Courtney L."/>
            <person name="Fronick C."/>
            <person name="Harrison M."/>
            <person name="Strong C."/>
            <person name="Farmer C."/>
            <person name="Delahaunty K."/>
            <person name="Markovic C."/>
            <person name="Hall O."/>
            <person name="Minx P."/>
            <person name="Tomlinson C."/>
            <person name="Mitreva M."/>
            <person name="Nelson J."/>
            <person name="Hou S."/>
            <person name="Wollam A."/>
            <person name="Pepin K.H."/>
            <person name="Johnson M."/>
            <person name="Bhonagiri V."/>
            <person name="Nash W.E."/>
            <person name="Warren W."/>
            <person name="Chinwalla A."/>
            <person name="Mardis E.R."/>
            <person name="Wilson R.K."/>
        </authorList>
    </citation>
    <scope>NUCLEOTIDE SEQUENCE [LARGE SCALE GENOMIC DNA]</scope>
    <source>
        <strain evidence="12">DSM 14469</strain>
    </source>
</reference>
<dbReference type="InterPro" id="IPR006110">
    <property type="entry name" value="Pol_omega/Rpo6/RPB6"/>
</dbReference>
<comment type="catalytic activity">
    <reaction evidence="9 10">
        <text>RNA(n) + a ribonucleoside 5'-triphosphate = RNA(n+1) + diphosphate</text>
        <dbReference type="Rhea" id="RHEA:21248"/>
        <dbReference type="Rhea" id="RHEA-COMP:14527"/>
        <dbReference type="Rhea" id="RHEA-COMP:17342"/>
        <dbReference type="ChEBI" id="CHEBI:33019"/>
        <dbReference type="ChEBI" id="CHEBI:61557"/>
        <dbReference type="ChEBI" id="CHEBI:140395"/>
        <dbReference type="EC" id="2.7.7.6"/>
    </reaction>
</comment>
<dbReference type="GO" id="GO:0000428">
    <property type="term" value="C:DNA-directed RNA polymerase complex"/>
    <property type="evidence" value="ECO:0007669"/>
    <property type="project" value="UniProtKB-KW"/>
</dbReference>